<feature type="region of interest" description="Disordered" evidence="1">
    <location>
        <begin position="47"/>
        <end position="282"/>
    </location>
</feature>
<evidence type="ECO:0000313" key="3">
    <source>
        <dbReference type="Proteomes" id="UP001274830"/>
    </source>
</evidence>
<keyword evidence="3" id="KW-1185">Reference proteome</keyword>
<evidence type="ECO:0008006" key="4">
    <source>
        <dbReference type="Google" id="ProtNLM"/>
    </source>
</evidence>
<feature type="compositionally biased region" description="Low complexity" evidence="1">
    <location>
        <begin position="260"/>
        <end position="274"/>
    </location>
</feature>
<feature type="compositionally biased region" description="Low complexity" evidence="1">
    <location>
        <begin position="147"/>
        <end position="169"/>
    </location>
</feature>
<name>A0AAE0WKP2_9PEZI</name>
<gene>
    <name evidence="2" type="ORF">LTR78_006723</name>
</gene>
<sequence>MPPFASSIASAPLQINTYPPLTNDAEFDSPTDSLASLHLRPSETADTLQQILPKPSKSLQLPRPDYNQRSTTDPSPSPSNLLQSYFANMASAPQRPSSSNRTRSPYSRSHLRSRSSGSALMSAPTMTRAHSLPNPHATRMNETATTSGASSSGSLSPMSGGPHSPMRSPACTRSPLQQEDSVWAPPPPRSPAFASTAGAIESIDEDSELDTSPTRDTLGPLPGTPSSMSSFNFSISRSGSLRRRPASPLHSTTPPTSNPSHESSAVSSGANSPSLGPQKNFNEAYPTLHHYASSSSFSSLHSAPSTPTSARSRSPSISSLETIEDAPDAESEAFEAERIQTLKLAAERQERLERGEDVDGGEEGVTRRRGSFESGGGGKGFGFGRVGRERKRWSVCGGERRGDLLDLETIWED</sequence>
<feature type="region of interest" description="Disordered" evidence="1">
    <location>
        <begin position="350"/>
        <end position="385"/>
    </location>
</feature>
<dbReference type="EMBL" id="JAUTXT010000025">
    <property type="protein sequence ID" value="KAK3673489.1"/>
    <property type="molecule type" value="Genomic_DNA"/>
</dbReference>
<accession>A0AAE0WKP2</accession>
<evidence type="ECO:0000313" key="2">
    <source>
        <dbReference type="EMBL" id="KAK3673489.1"/>
    </source>
</evidence>
<protein>
    <recommendedName>
        <fullName evidence="4">Basic proline-rich protein</fullName>
    </recommendedName>
</protein>
<feature type="compositionally biased region" description="Acidic residues" evidence="1">
    <location>
        <begin position="322"/>
        <end position="332"/>
    </location>
</feature>
<feature type="compositionally biased region" description="Polar residues" evidence="1">
    <location>
        <begin position="249"/>
        <end position="259"/>
    </location>
</feature>
<feature type="compositionally biased region" description="Polar residues" evidence="1">
    <location>
        <begin position="67"/>
        <end position="86"/>
    </location>
</feature>
<evidence type="ECO:0000256" key="1">
    <source>
        <dbReference type="SAM" id="MobiDB-lite"/>
    </source>
</evidence>
<dbReference type="AlphaFoldDB" id="A0AAE0WKP2"/>
<feature type="compositionally biased region" description="Low complexity" evidence="1">
    <location>
        <begin position="226"/>
        <end position="239"/>
    </location>
</feature>
<feature type="compositionally biased region" description="Low complexity" evidence="1">
    <location>
        <begin position="103"/>
        <end position="118"/>
    </location>
</feature>
<organism evidence="2 3">
    <name type="scientific">Recurvomyces mirabilis</name>
    <dbReference type="NCBI Taxonomy" id="574656"/>
    <lineage>
        <taxon>Eukaryota</taxon>
        <taxon>Fungi</taxon>
        <taxon>Dikarya</taxon>
        <taxon>Ascomycota</taxon>
        <taxon>Pezizomycotina</taxon>
        <taxon>Dothideomycetes</taxon>
        <taxon>Dothideomycetidae</taxon>
        <taxon>Mycosphaerellales</taxon>
        <taxon>Teratosphaeriaceae</taxon>
        <taxon>Recurvomyces</taxon>
    </lineage>
</organism>
<feature type="compositionally biased region" description="Gly residues" evidence="1">
    <location>
        <begin position="373"/>
        <end position="385"/>
    </location>
</feature>
<feature type="compositionally biased region" description="Low complexity" evidence="1">
    <location>
        <begin position="295"/>
        <end position="319"/>
    </location>
</feature>
<comment type="caution">
    <text evidence="2">The sequence shown here is derived from an EMBL/GenBank/DDBJ whole genome shotgun (WGS) entry which is preliminary data.</text>
</comment>
<proteinExistence type="predicted"/>
<reference evidence="2" key="1">
    <citation type="submission" date="2023-07" db="EMBL/GenBank/DDBJ databases">
        <title>Black Yeasts Isolated from many extreme environments.</title>
        <authorList>
            <person name="Coleine C."/>
            <person name="Stajich J.E."/>
            <person name="Selbmann L."/>
        </authorList>
    </citation>
    <scope>NUCLEOTIDE SEQUENCE</scope>
    <source>
        <strain evidence="2">CCFEE 5485</strain>
    </source>
</reference>
<dbReference type="Proteomes" id="UP001274830">
    <property type="component" value="Unassembled WGS sequence"/>
</dbReference>
<feature type="region of interest" description="Disordered" evidence="1">
    <location>
        <begin position="295"/>
        <end position="332"/>
    </location>
</feature>